<evidence type="ECO:0000256" key="3">
    <source>
        <dbReference type="ARBA" id="ARBA00022723"/>
    </source>
</evidence>
<feature type="compositionally biased region" description="Low complexity" evidence="14">
    <location>
        <begin position="746"/>
        <end position="769"/>
    </location>
</feature>
<dbReference type="Gene3D" id="1.10.10.60">
    <property type="entry name" value="Homeodomain-like"/>
    <property type="match status" value="1"/>
</dbReference>
<dbReference type="InterPro" id="IPR045876">
    <property type="entry name" value="PRHA-like_PHD-finger"/>
</dbReference>
<evidence type="ECO:0000256" key="14">
    <source>
        <dbReference type="SAM" id="MobiDB-lite"/>
    </source>
</evidence>
<dbReference type="Pfam" id="PF00046">
    <property type="entry name" value="Homeodomain"/>
    <property type="match status" value="1"/>
</dbReference>
<feature type="compositionally biased region" description="Acidic residues" evidence="14">
    <location>
        <begin position="386"/>
        <end position="395"/>
    </location>
</feature>
<feature type="region of interest" description="Disordered" evidence="14">
    <location>
        <begin position="49"/>
        <end position="124"/>
    </location>
</feature>
<feature type="region of interest" description="Disordered" evidence="14">
    <location>
        <begin position="502"/>
        <end position="548"/>
    </location>
</feature>
<evidence type="ECO:0000256" key="2">
    <source>
        <dbReference type="ARBA" id="ARBA00007427"/>
    </source>
</evidence>
<dbReference type="GO" id="GO:0008270">
    <property type="term" value="F:zinc ion binding"/>
    <property type="evidence" value="ECO:0007669"/>
    <property type="project" value="UniProtKB-KW"/>
</dbReference>
<keyword evidence="4 12" id="KW-0863">Zinc-finger</keyword>
<feature type="compositionally biased region" description="Polar residues" evidence="14">
    <location>
        <begin position="103"/>
        <end position="115"/>
    </location>
</feature>
<dbReference type="SUPFAM" id="SSF46689">
    <property type="entry name" value="Homeodomain-like"/>
    <property type="match status" value="1"/>
</dbReference>
<dbReference type="PANTHER" id="PTHR12628:SF13">
    <property type="entry name" value="HOMEOBOX PROTEIN HAT3.1"/>
    <property type="match status" value="1"/>
</dbReference>
<dbReference type="InterPro" id="IPR013083">
    <property type="entry name" value="Znf_RING/FYVE/PHD"/>
</dbReference>
<evidence type="ECO:0000256" key="10">
    <source>
        <dbReference type="ARBA" id="ARBA00023242"/>
    </source>
</evidence>
<evidence type="ECO:0000256" key="8">
    <source>
        <dbReference type="ARBA" id="ARBA00023155"/>
    </source>
</evidence>
<evidence type="ECO:0000256" key="12">
    <source>
        <dbReference type="PROSITE-ProRule" id="PRU00146"/>
    </source>
</evidence>
<feature type="compositionally biased region" description="Polar residues" evidence="14">
    <location>
        <begin position="712"/>
        <end position="745"/>
    </location>
</feature>
<feature type="compositionally biased region" description="Basic and acidic residues" evidence="14">
    <location>
        <begin position="515"/>
        <end position="532"/>
    </location>
</feature>
<dbReference type="InterPro" id="IPR019786">
    <property type="entry name" value="Zinc_finger_PHD-type_CS"/>
</dbReference>
<evidence type="ECO:0000259" key="16">
    <source>
        <dbReference type="PROSITE" id="PS50071"/>
    </source>
</evidence>
<dbReference type="SMART" id="SM00249">
    <property type="entry name" value="PHD"/>
    <property type="match status" value="1"/>
</dbReference>
<dbReference type="InterPro" id="IPR001965">
    <property type="entry name" value="Znf_PHD"/>
</dbReference>
<keyword evidence="6" id="KW-0805">Transcription regulation</keyword>
<dbReference type="AlphaFoldDB" id="A0AAQ3QQA7"/>
<feature type="compositionally biased region" description="Polar residues" evidence="14">
    <location>
        <begin position="539"/>
        <end position="548"/>
    </location>
</feature>
<dbReference type="CDD" id="cd00086">
    <property type="entry name" value="homeodomain"/>
    <property type="match status" value="1"/>
</dbReference>
<feature type="region of interest" description="Disordered" evidence="14">
    <location>
        <begin position="310"/>
        <end position="460"/>
    </location>
</feature>
<dbReference type="InterPro" id="IPR019787">
    <property type="entry name" value="Znf_PHD-finger"/>
</dbReference>
<dbReference type="InterPro" id="IPR011011">
    <property type="entry name" value="Znf_FYVE_PHD"/>
</dbReference>
<proteinExistence type="inferred from homology"/>
<gene>
    <name evidence="17" type="ORF">Cni_G28466</name>
</gene>
<evidence type="ECO:0000256" key="9">
    <source>
        <dbReference type="ARBA" id="ARBA00023163"/>
    </source>
</evidence>
<feature type="domain" description="Homeobox" evidence="16">
    <location>
        <begin position="655"/>
        <end position="715"/>
    </location>
</feature>
<keyword evidence="18" id="KW-1185">Reference proteome</keyword>
<dbReference type="Proteomes" id="UP001327560">
    <property type="component" value="Chromosome 9"/>
</dbReference>
<feature type="region of interest" description="Disordered" evidence="14">
    <location>
        <begin position="712"/>
        <end position="790"/>
    </location>
</feature>
<feature type="compositionally biased region" description="Basic and acidic residues" evidence="14">
    <location>
        <begin position="49"/>
        <end position="64"/>
    </location>
</feature>
<dbReference type="InterPro" id="IPR001356">
    <property type="entry name" value="HD"/>
</dbReference>
<keyword evidence="5" id="KW-0862">Zinc</keyword>
<evidence type="ECO:0000256" key="7">
    <source>
        <dbReference type="ARBA" id="ARBA00023125"/>
    </source>
</evidence>
<feature type="compositionally biased region" description="Acidic residues" evidence="14">
    <location>
        <begin position="324"/>
        <end position="335"/>
    </location>
</feature>
<keyword evidence="3" id="KW-0479">Metal-binding</keyword>
<evidence type="ECO:0000256" key="13">
    <source>
        <dbReference type="RuleBase" id="RU000682"/>
    </source>
</evidence>
<dbReference type="GO" id="GO:0005634">
    <property type="term" value="C:nucleus"/>
    <property type="evidence" value="ECO:0007669"/>
    <property type="project" value="UniProtKB-SubCell"/>
</dbReference>
<dbReference type="CDD" id="cd15504">
    <property type="entry name" value="PHD_PRHA_like"/>
    <property type="match status" value="1"/>
</dbReference>
<feature type="compositionally biased region" description="Polar residues" evidence="14">
    <location>
        <begin position="776"/>
        <end position="786"/>
    </location>
</feature>
<evidence type="ECO:0000313" key="17">
    <source>
        <dbReference type="EMBL" id="WOL19664.1"/>
    </source>
</evidence>
<dbReference type="PROSITE" id="PS50071">
    <property type="entry name" value="HOMEOBOX_2"/>
    <property type="match status" value="1"/>
</dbReference>
<dbReference type="GO" id="GO:0006355">
    <property type="term" value="P:regulation of DNA-templated transcription"/>
    <property type="evidence" value="ECO:0007669"/>
    <property type="project" value="UniProtKB-ARBA"/>
</dbReference>
<name>A0AAQ3QQA7_9LILI</name>
<dbReference type="EMBL" id="CP136898">
    <property type="protein sequence ID" value="WOL19664.1"/>
    <property type="molecule type" value="Genomic_DNA"/>
</dbReference>
<reference evidence="17 18" key="1">
    <citation type="submission" date="2023-10" db="EMBL/GenBank/DDBJ databases">
        <title>Chromosome-scale genome assembly provides insights into flower coloration mechanisms of Canna indica.</title>
        <authorList>
            <person name="Li C."/>
        </authorList>
    </citation>
    <scope>NUCLEOTIDE SEQUENCE [LARGE SCALE GENOMIC DNA]</scope>
    <source>
        <tissue evidence="17">Flower</tissue>
    </source>
</reference>
<dbReference type="FunFam" id="3.30.40.10:FF:000270">
    <property type="entry name" value="pathogenesis-related homeodomain protein-like"/>
    <property type="match status" value="1"/>
</dbReference>
<dbReference type="GO" id="GO:0010557">
    <property type="term" value="P:positive regulation of macromolecule biosynthetic process"/>
    <property type="evidence" value="ECO:0007669"/>
    <property type="project" value="UniProtKB-ARBA"/>
</dbReference>
<dbReference type="GO" id="GO:0043565">
    <property type="term" value="F:sequence-specific DNA binding"/>
    <property type="evidence" value="ECO:0007669"/>
    <property type="project" value="UniProtKB-ARBA"/>
</dbReference>
<evidence type="ECO:0000313" key="18">
    <source>
        <dbReference type="Proteomes" id="UP001327560"/>
    </source>
</evidence>
<dbReference type="PANTHER" id="PTHR12628">
    <property type="entry name" value="POLYCOMB-LIKE TRANSCRIPTION FACTOR"/>
    <property type="match status" value="1"/>
</dbReference>
<dbReference type="Gene3D" id="3.30.40.10">
    <property type="entry name" value="Zinc/RING finger domain, C3HC4 (zinc finger)"/>
    <property type="match status" value="1"/>
</dbReference>
<dbReference type="PROSITE" id="PS50016">
    <property type="entry name" value="ZF_PHD_2"/>
    <property type="match status" value="1"/>
</dbReference>
<feature type="compositionally biased region" description="Acidic residues" evidence="14">
    <location>
        <begin position="411"/>
        <end position="424"/>
    </location>
</feature>
<dbReference type="PROSITE" id="PS01359">
    <property type="entry name" value="ZF_PHD_1"/>
    <property type="match status" value="1"/>
</dbReference>
<feature type="domain" description="PHD-type" evidence="15">
    <location>
        <begin position="221"/>
        <end position="278"/>
    </location>
</feature>
<evidence type="ECO:0000256" key="6">
    <source>
        <dbReference type="ARBA" id="ARBA00023015"/>
    </source>
</evidence>
<dbReference type="InterPro" id="IPR009057">
    <property type="entry name" value="Homeodomain-like_sf"/>
</dbReference>
<protein>
    <submittedName>
        <fullName evidence="17">Homeobox protein HOX1A</fullName>
    </submittedName>
</protein>
<evidence type="ECO:0000256" key="1">
    <source>
        <dbReference type="ARBA" id="ARBA00004123"/>
    </source>
</evidence>
<organism evidence="17 18">
    <name type="scientific">Canna indica</name>
    <name type="common">Indian-shot</name>
    <dbReference type="NCBI Taxonomy" id="4628"/>
    <lineage>
        <taxon>Eukaryota</taxon>
        <taxon>Viridiplantae</taxon>
        <taxon>Streptophyta</taxon>
        <taxon>Embryophyta</taxon>
        <taxon>Tracheophyta</taxon>
        <taxon>Spermatophyta</taxon>
        <taxon>Magnoliopsida</taxon>
        <taxon>Liliopsida</taxon>
        <taxon>Zingiberales</taxon>
        <taxon>Cannaceae</taxon>
        <taxon>Canna</taxon>
    </lineage>
</organism>
<keyword evidence="9" id="KW-0804">Transcription</keyword>
<dbReference type="SMART" id="SM00389">
    <property type="entry name" value="HOX"/>
    <property type="match status" value="1"/>
</dbReference>
<evidence type="ECO:0000259" key="15">
    <source>
        <dbReference type="PROSITE" id="PS50016"/>
    </source>
</evidence>
<feature type="compositionally biased region" description="Basic residues" evidence="14">
    <location>
        <begin position="72"/>
        <end position="81"/>
    </location>
</feature>
<comment type="similarity">
    <text evidence="2">Belongs to the PHD-associated homeobox family.</text>
</comment>
<dbReference type="GO" id="GO:0003682">
    <property type="term" value="F:chromatin binding"/>
    <property type="evidence" value="ECO:0007669"/>
    <property type="project" value="TreeGrafter"/>
</dbReference>
<evidence type="ECO:0000256" key="11">
    <source>
        <dbReference type="PROSITE-ProRule" id="PRU00108"/>
    </source>
</evidence>
<dbReference type="GO" id="GO:0045814">
    <property type="term" value="P:negative regulation of gene expression, epigenetic"/>
    <property type="evidence" value="ECO:0007669"/>
    <property type="project" value="TreeGrafter"/>
</dbReference>
<evidence type="ECO:0000256" key="4">
    <source>
        <dbReference type="ARBA" id="ARBA00022771"/>
    </source>
</evidence>
<comment type="subcellular location">
    <subcellularLocation>
        <location evidence="1 11 13">Nucleus</location>
    </subcellularLocation>
</comment>
<evidence type="ECO:0000256" key="5">
    <source>
        <dbReference type="ARBA" id="ARBA00022833"/>
    </source>
</evidence>
<sequence length="818" mass="91959">MEQSSCEVGGQKANISCLNKKSSELEQHPISDAVGDDSREFVIADCEHIEGEEKASAAHHRDSESAPVAKHNLQKSRKRKISPQTVEPRRYVLRSSLPKENNKTSTEQSTSTSNPIIKRGRKKRKGKNVLNDEVALIRKRIRYLFNRINYEQSLIDAYSSEGWKGLSLEKIRPEKELERAKSEILRRKLRIRESFHQLESLLSVGRLEENLFDDDEIDSENIFCAKCGSKDSSLDNDIILCDGSCNRAFHQKCLNPPLLTHEIPPGDQGWLCPACDCKEDCLQLLNEFQGSNLSIEDSWEKVFPEAAAIANGNKQLDESNYPSDDSDDDDYDPDAPEVNHEDQEEGSSSHELCSEESSEESDSTSLSEDLVPPKYNNFDVLGLPSDDSEDDDYDPECLNPNKDVEDKGLESDESDFTSDSDEFCAELSKTRNTDEVTSSSLLDTKRAECSGEGSNVAHKDPINAELPPIVKADLGLENICPMSKRRQQERLDYKKLYNEAYAKASSDSSEDEDWNEKGKTNKVKKDNNRKEYPILPYETTLTNQRSSNVEGTVYSDQLHVSRPPNESSPNRAYQYIGAQHANYQSPGANGSGKEYPILPDATTLTNQRSSSIEGIVHADQSQVSRASKESTPNRTHQYLGVQYVNDQSPGANGNKATSSVRRHFGQNVTQKLHEIFKEIQYPSRELRENLAEELGLTLKQIDKWFEKSRSNMRNSTMGSNLLETPATASPRETNLPGTAFPDNQHSLNKSNRKNNNSSKGNSNSVAANKSNDKTLSKANNGRNQVGNIIHDNDKLKRTLEIDRQKAVERELRKMRKKK</sequence>
<accession>A0AAQ3QQA7</accession>
<dbReference type="SUPFAM" id="SSF57903">
    <property type="entry name" value="FYVE/PHD zinc finger"/>
    <property type="match status" value="1"/>
</dbReference>
<keyword evidence="7 11" id="KW-0238">DNA-binding</keyword>
<dbReference type="Pfam" id="PF00628">
    <property type="entry name" value="PHD"/>
    <property type="match status" value="1"/>
</dbReference>
<feature type="DNA-binding region" description="Homeobox" evidence="11">
    <location>
        <begin position="657"/>
        <end position="716"/>
    </location>
</feature>
<keyword evidence="8 11" id="KW-0371">Homeobox</keyword>
<keyword evidence="10 11" id="KW-0539">Nucleus</keyword>